<feature type="binding site" evidence="9">
    <location>
        <position position="318"/>
    </location>
    <ligand>
        <name>DNA</name>
        <dbReference type="ChEBI" id="CHEBI:16991"/>
    </ligand>
</feature>
<dbReference type="NCBIfam" id="NF000868">
    <property type="entry name" value="PRK00080.1"/>
    <property type="match status" value="1"/>
</dbReference>
<feature type="region of interest" description="Small ATPAse domain (RuvB-S)" evidence="9">
    <location>
        <begin position="185"/>
        <end position="255"/>
    </location>
</feature>
<dbReference type="EMBL" id="JAAVJS010000015">
    <property type="protein sequence ID" value="NJX16081.1"/>
    <property type="molecule type" value="Genomic_DNA"/>
</dbReference>
<evidence type="ECO:0000256" key="3">
    <source>
        <dbReference type="ARBA" id="ARBA00022763"/>
    </source>
</evidence>
<dbReference type="SUPFAM" id="SSF52540">
    <property type="entry name" value="P-loop containing nucleoside triphosphate hydrolases"/>
    <property type="match status" value="1"/>
</dbReference>
<name>A0ABX1DID8_9FLAO</name>
<gene>
    <name evidence="9 11" type="primary">ruvB</name>
    <name evidence="11" type="ORF">HC176_11350</name>
</gene>
<dbReference type="CDD" id="cd00009">
    <property type="entry name" value="AAA"/>
    <property type="match status" value="1"/>
</dbReference>
<protein>
    <recommendedName>
        <fullName evidence="9">Holliday junction branch migration complex subunit RuvB</fullName>
        <ecNumber evidence="9">3.6.4.-</ecNumber>
    </recommendedName>
</protein>
<feature type="binding site" evidence="9">
    <location>
        <position position="313"/>
    </location>
    <ligand>
        <name>DNA</name>
        <dbReference type="ChEBI" id="CHEBI:16991"/>
    </ligand>
</feature>
<evidence type="ECO:0000313" key="12">
    <source>
        <dbReference type="Proteomes" id="UP000760545"/>
    </source>
</evidence>
<feature type="binding site" evidence="9">
    <location>
        <position position="23"/>
    </location>
    <ligand>
        <name>ATP</name>
        <dbReference type="ChEBI" id="CHEBI:30616"/>
    </ligand>
</feature>
<evidence type="ECO:0000256" key="7">
    <source>
        <dbReference type="ARBA" id="ARBA00023172"/>
    </source>
</evidence>
<evidence type="ECO:0000313" key="11">
    <source>
        <dbReference type="EMBL" id="NJX16081.1"/>
    </source>
</evidence>
<comment type="subunit">
    <text evidence="9">Homohexamer. Forms an RuvA(8)-RuvB(12)-Holliday junction (HJ) complex. HJ DNA is sandwiched between 2 RuvA tetramers; dsDNA enters through RuvA and exits via RuvB. An RuvB hexamer assembles on each DNA strand where it exits the tetramer. Each RuvB hexamer is contacted by two RuvA subunits (via domain III) on 2 adjacent RuvB subunits; this complex drives branch migration. In the full resolvosome a probable DNA-RuvA(4)-RuvB(12)-RuvC(2) complex forms which resolves the HJ.</text>
</comment>
<keyword evidence="7 9" id="KW-0233">DNA recombination</keyword>
<keyword evidence="5 9" id="KW-0067">ATP-binding</keyword>
<keyword evidence="1 9" id="KW-0963">Cytoplasm</keyword>
<comment type="function">
    <text evidence="9">The RuvA-RuvB-RuvC complex processes Holliday junction (HJ) DNA during genetic recombination and DNA repair, while the RuvA-RuvB complex plays an important role in the rescue of blocked DNA replication forks via replication fork reversal (RFR). RuvA specifically binds to HJ cruciform DNA, conferring on it an open structure. The RuvB hexamer acts as an ATP-dependent pump, pulling dsDNA into and through the RuvAB complex. RuvB forms 2 homohexamers on either side of HJ DNA bound by 1 or 2 RuvA tetramers; 4 subunits per hexamer contact DNA at a time. Coordinated motions by a converter formed by DNA-disengaged RuvB subunits stimulates ATP hydrolysis and nucleotide exchange. Immobilization of the converter enables RuvB to convert the ATP-contained energy into a lever motion, pulling 2 nucleotides of DNA out of the RuvA tetramer per ATP hydrolyzed, thus driving DNA branch migration. The RuvB motors rotate together with the DNA substrate, which together with the progressing nucleotide cycle form the mechanistic basis for DNA recombination by continuous HJ branch migration. Branch migration allows RuvC to scan DNA until it finds its consensus sequence, where it cleaves and resolves cruciform DNA.</text>
</comment>
<evidence type="ECO:0000256" key="8">
    <source>
        <dbReference type="ARBA" id="ARBA00023204"/>
    </source>
</evidence>
<dbReference type="InterPro" id="IPR027417">
    <property type="entry name" value="P-loop_NTPase"/>
</dbReference>
<comment type="caution">
    <text evidence="11">The sequence shown here is derived from an EMBL/GenBank/DDBJ whole genome shotgun (WGS) entry which is preliminary data.</text>
</comment>
<dbReference type="Pfam" id="PF17864">
    <property type="entry name" value="AAA_lid_4"/>
    <property type="match status" value="1"/>
</dbReference>
<evidence type="ECO:0000256" key="5">
    <source>
        <dbReference type="ARBA" id="ARBA00022840"/>
    </source>
</evidence>
<comment type="similarity">
    <text evidence="9">Belongs to the RuvB family.</text>
</comment>
<evidence type="ECO:0000256" key="6">
    <source>
        <dbReference type="ARBA" id="ARBA00023125"/>
    </source>
</evidence>
<comment type="catalytic activity">
    <reaction evidence="9">
        <text>ATP + H2O = ADP + phosphate + H(+)</text>
        <dbReference type="Rhea" id="RHEA:13065"/>
        <dbReference type="ChEBI" id="CHEBI:15377"/>
        <dbReference type="ChEBI" id="CHEBI:15378"/>
        <dbReference type="ChEBI" id="CHEBI:30616"/>
        <dbReference type="ChEBI" id="CHEBI:43474"/>
        <dbReference type="ChEBI" id="CHEBI:456216"/>
    </reaction>
</comment>
<keyword evidence="8 9" id="KW-0234">DNA repair</keyword>
<dbReference type="Proteomes" id="UP000760545">
    <property type="component" value="Unassembled WGS sequence"/>
</dbReference>
<proteinExistence type="inferred from homology"/>
<reference evidence="11 12" key="1">
    <citation type="submission" date="2020-03" db="EMBL/GenBank/DDBJ databases">
        <title>Tamlana sp. nov, isolated from XXX.</title>
        <authorList>
            <person name="Cao W.R."/>
        </authorList>
    </citation>
    <scope>NUCLEOTIDE SEQUENCE [LARGE SCALE GENOMIC DNA]</scope>
    <source>
        <strain evidence="11 12">HST1-43</strain>
    </source>
</reference>
<keyword evidence="2 9" id="KW-0547">Nucleotide-binding</keyword>
<feature type="binding site" evidence="9">
    <location>
        <position position="69"/>
    </location>
    <ligand>
        <name>ATP</name>
        <dbReference type="ChEBI" id="CHEBI:30616"/>
    </ligand>
</feature>
<dbReference type="Gene3D" id="3.40.50.300">
    <property type="entry name" value="P-loop containing nucleotide triphosphate hydrolases"/>
    <property type="match status" value="1"/>
</dbReference>
<dbReference type="NCBIfam" id="TIGR00635">
    <property type="entry name" value="ruvB"/>
    <property type="match status" value="1"/>
</dbReference>
<keyword evidence="6 9" id="KW-0238">DNA-binding</keyword>
<dbReference type="GO" id="GO:0003678">
    <property type="term" value="F:DNA helicase activity"/>
    <property type="evidence" value="ECO:0007669"/>
    <property type="project" value="UniProtKB-EC"/>
</dbReference>
<feature type="binding site" evidence="9">
    <location>
        <position position="65"/>
    </location>
    <ligand>
        <name>ATP</name>
        <dbReference type="ChEBI" id="CHEBI:30616"/>
    </ligand>
</feature>
<dbReference type="InterPro" id="IPR003593">
    <property type="entry name" value="AAA+_ATPase"/>
</dbReference>
<feature type="binding site" evidence="9">
    <location>
        <begin position="131"/>
        <end position="133"/>
    </location>
    <ligand>
        <name>ATP</name>
        <dbReference type="ChEBI" id="CHEBI:30616"/>
    </ligand>
</feature>
<evidence type="ECO:0000256" key="1">
    <source>
        <dbReference type="ARBA" id="ARBA00022490"/>
    </source>
</evidence>
<feature type="binding site" evidence="9">
    <location>
        <position position="221"/>
    </location>
    <ligand>
        <name>ATP</name>
        <dbReference type="ChEBI" id="CHEBI:30616"/>
    </ligand>
</feature>
<evidence type="ECO:0000259" key="10">
    <source>
        <dbReference type="SMART" id="SM00382"/>
    </source>
</evidence>
<organism evidence="11 12">
    <name type="scientific">Tamlana crocina</name>
    <dbReference type="NCBI Taxonomy" id="393006"/>
    <lineage>
        <taxon>Bacteria</taxon>
        <taxon>Pseudomonadati</taxon>
        <taxon>Bacteroidota</taxon>
        <taxon>Flavobacteriia</taxon>
        <taxon>Flavobacteriales</taxon>
        <taxon>Flavobacteriaceae</taxon>
        <taxon>Tamlana</taxon>
    </lineage>
</organism>
<feature type="binding site" evidence="9">
    <location>
        <position position="24"/>
    </location>
    <ligand>
        <name>ATP</name>
        <dbReference type="ChEBI" id="CHEBI:30616"/>
    </ligand>
</feature>
<dbReference type="InterPro" id="IPR004605">
    <property type="entry name" value="DNA_helicase_Holl-junc_RuvB"/>
</dbReference>
<keyword evidence="3 9" id="KW-0227">DNA damage</keyword>
<dbReference type="Pfam" id="PF05496">
    <property type="entry name" value="RuvB_N"/>
    <property type="match status" value="1"/>
</dbReference>
<dbReference type="RefSeq" id="WP_167918383.1">
    <property type="nucleotide sequence ID" value="NZ_JAAVJS010000015.1"/>
</dbReference>
<dbReference type="PANTHER" id="PTHR42848:SF1">
    <property type="entry name" value="HOLLIDAY JUNCTION BRANCH MIGRATION COMPLEX SUBUNIT RUVB"/>
    <property type="match status" value="1"/>
</dbReference>
<dbReference type="InterPro" id="IPR036388">
    <property type="entry name" value="WH-like_DNA-bd_sf"/>
</dbReference>
<feature type="binding site" evidence="9">
    <location>
        <position position="70"/>
    </location>
    <ligand>
        <name>ATP</name>
        <dbReference type="ChEBI" id="CHEBI:30616"/>
    </ligand>
</feature>
<keyword evidence="12" id="KW-1185">Reference proteome</keyword>
<feature type="binding site" evidence="9">
    <location>
        <position position="184"/>
    </location>
    <ligand>
        <name>ATP</name>
        <dbReference type="ChEBI" id="CHEBI:30616"/>
    </ligand>
</feature>
<keyword evidence="11" id="KW-0347">Helicase</keyword>
<dbReference type="InterPro" id="IPR008824">
    <property type="entry name" value="RuvB-like_N"/>
</dbReference>
<feature type="binding site" evidence="9">
    <location>
        <position position="68"/>
    </location>
    <ligand>
        <name>ATP</name>
        <dbReference type="ChEBI" id="CHEBI:30616"/>
    </ligand>
</feature>
<dbReference type="EC" id="3.6.4.-" evidence="9"/>
<evidence type="ECO:0000256" key="4">
    <source>
        <dbReference type="ARBA" id="ARBA00022801"/>
    </source>
</evidence>
<dbReference type="SMART" id="SM00382">
    <property type="entry name" value="AAA"/>
    <property type="match status" value="1"/>
</dbReference>
<dbReference type="InterPro" id="IPR041445">
    <property type="entry name" value="AAA_lid_4"/>
</dbReference>
<feature type="region of interest" description="Head domain (RuvB-H)" evidence="9">
    <location>
        <begin position="258"/>
        <end position="340"/>
    </location>
</feature>
<feature type="binding site" evidence="9">
    <location>
        <position position="69"/>
    </location>
    <ligand>
        <name>Mg(2+)</name>
        <dbReference type="ChEBI" id="CHEBI:18420"/>
    </ligand>
</feature>
<dbReference type="PANTHER" id="PTHR42848">
    <property type="match status" value="1"/>
</dbReference>
<dbReference type="Gene3D" id="1.10.10.10">
    <property type="entry name" value="Winged helix-like DNA-binding domain superfamily/Winged helix DNA-binding domain"/>
    <property type="match status" value="1"/>
</dbReference>
<accession>A0ABX1DID8</accession>
<sequence>MNENLDPTSHNFSPEEFDVEKKLRPLSFDDFTGQDQVLENLQIFVQAANLRTEALDHTLFHGPPGLGKTTLAHILANELDVGIKITSGPVLDKPGDLAGLLTNLEERDVLFIDEIHRLSPIVEEYLYSAMEDYKIDIMIETGPNARTVQINLNPFTLVGATTRSGLLTSPMRARFGIQSRLQYYKTDLLTTIIQRSASILNVPISMEAAVEIAGRSRGTPRIANALLRRVRDFAQIKGNGKIDIKIAKFALEALNVDAHGLDEMDNKILSTIIEKFKGGPVGITTIATAVSESPETIEEVYEPFLIQQGFIMRTPRGREVTEQAYKHLGKIKGPTQGGLF</sequence>
<keyword evidence="4 9" id="KW-0378">Hydrolase</keyword>
<dbReference type="SUPFAM" id="SSF46785">
    <property type="entry name" value="Winged helix' DNA-binding domain"/>
    <property type="match status" value="1"/>
</dbReference>
<dbReference type="HAMAP" id="MF_00016">
    <property type="entry name" value="DNA_HJ_migration_RuvB"/>
    <property type="match status" value="1"/>
</dbReference>
<evidence type="ECO:0000256" key="2">
    <source>
        <dbReference type="ARBA" id="ARBA00022741"/>
    </source>
</evidence>
<dbReference type="InterPro" id="IPR036390">
    <property type="entry name" value="WH_DNA-bd_sf"/>
</dbReference>
<comment type="domain">
    <text evidence="9">Has 3 domains, the large (RuvB-L) and small ATPase (RuvB-S) domains and the C-terminal head (RuvB-H) domain. The head domain binds DNA, while the ATPase domains jointly bind ATP, ADP or are empty depending on the state of the subunit in the translocation cycle. During a single DNA translocation step the structure of each domain remains the same, but their relative positions change.</text>
</comment>
<dbReference type="Pfam" id="PF05491">
    <property type="entry name" value="WHD_RuvB"/>
    <property type="match status" value="1"/>
</dbReference>
<comment type="subcellular location">
    <subcellularLocation>
        <location evidence="9">Cytoplasm</location>
    </subcellularLocation>
</comment>
<dbReference type="GO" id="GO:0016787">
    <property type="term" value="F:hydrolase activity"/>
    <property type="evidence" value="ECO:0007669"/>
    <property type="project" value="UniProtKB-KW"/>
</dbReference>
<evidence type="ECO:0000256" key="9">
    <source>
        <dbReference type="HAMAP-Rule" id="MF_00016"/>
    </source>
</evidence>
<dbReference type="Gene3D" id="1.10.8.60">
    <property type="match status" value="1"/>
</dbReference>
<feature type="domain" description="AAA+ ATPase" evidence="10">
    <location>
        <begin position="54"/>
        <end position="187"/>
    </location>
</feature>
<feature type="binding site" evidence="9">
    <location>
        <position position="174"/>
    </location>
    <ligand>
        <name>ATP</name>
        <dbReference type="ChEBI" id="CHEBI:30616"/>
    </ligand>
</feature>
<dbReference type="InterPro" id="IPR008823">
    <property type="entry name" value="RuvB_wg_C"/>
</dbReference>
<comment type="caution">
    <text evidence="9">Lacks conserved residue(s) required for the propagation of feature annotation.</text>
</comment>